<comment type="caution">
    <text evidence="3">The sequence shown here is derived from an EMBL/GenBank/DDBJ whole genome shotgun (WGS) entry which is preliminary data.</text>
</comment>
<feature type="compositionally biased region" description="Polar residues" evidence="1">
    <location>
        <begin position="253"/>
        <end position="262"/>
    </location>
</feature>
<organism evidence="3 4">
    <name type="scientific">Aspergillus thermomutatus</name>
    <name type="common">Neosartorya pseudofischeri</name>
    <dbReference type="NCBI Taxonomy" id="41047"/>
    <lineage>
        <taxon>Eukaryota</taxon>
        <taxon>Fungi</taxon>
        <taxon>Dikarya</taxon>
        <taxon>Ascomycota</taxon>
        <taxon>Pezizomycotina</taxon>
        <taxon>Eurotiomycetes</taxon>
        <taxon>Eurotiomycetidae</taxon>
        <taxon>Eurotiales</taxon>
        <taxon>Aspergillaceae</taxon>
        <taxon>Aspergillus</taxon>
        <taxon>Aspergillus subgen. Fumigati</taxon>
    </lineage>
</organism>
<keyword evidence="4" id="KW-1185">Reference proteome</keyword>
<reference evidence="3" key="1">
    <citation type="submission" date="2018-08" db="EMBL/GenBank/DDBJ databases">
        <title>Draft genome sequence of azole-resistant Aspergillus thermomutatus (Neosartorya pseudofischeri) strain HMR AF 39, isolated from a human nasal aspirate.</title>
        <authorList>
            <person name="Parent-Michaud M."/>
            <person name="Dufresne P.J."/>
            <person name="Fournier E."/>
            <person name="Martineau C."/>
            <person name="Moreira S."/>
            <person name="Perkins V."/>
            <person name="De Repentigny L."/>
            <person name="Dufresne S.F."/>
        </authorList>
    </citation>
    <scope>NUCLEOTIDE SEQUENCE [LARGE SCALE GENOMIC DNA]</scope>
    <source>
        <strain evidence="3">HMR AF 39</strain>
    </source>
</reference>
<gene>
    <name evidence="3" type="ORF">CDV56_103221</name>
</gene>
<evidence type="ECO:0008006" key="5">
    <source>
        <dbReference type="Google" id="ProtNLM"/>
    </source>
</evidence>
<evidence type="ECO:0000256" key="1">
    <source>
        <dbReference type="SAM" id="MobiDB-lite"/>
    </source>
</evidence>
<dbReference type="PANTHER" id="PTHR35519:SF2">
    <property type="entry name" value="PH DOMAIN PROTEIN"/>
    <property type="match status" value="1"/>
</dbReference>
<feature type="region of interest" description="Disordered" evidence="1">
    <location>
        <begin position="203"/>
        <end position="262"/>
    </location>
</feature>
<feature type="transmembrane region" description="Helical" evidence="2">
    <location>
        <begin position="133"/>
        <end position="153"/>
    </location>
</feature>
<feature type="transmembrane region" description="Helical" evidence="2">
    <location>
        <begin position="82"/>
        <end position="103"/>
    </location>
</feature>
<keyword evidence="2" id="KW-0472">Membrane</keyword>
<dbReference type="GeneID" id="38125195"/>
<dbReference type="OrthoDB" id="2103474at2759"/>
<dbReference type="RefSeq" id="XP_026613220.1">
    <property type="nucleotide sequence ID" value="XM_026756840.1"/>
</dbReference>
<evidence type="ECO:0000313" key="3">
    <source>
        <dbReference type="EMBL" id="RHZ52209.1"/>
    </source>
</evidence>
<accession>A0A397GPI6</accession>
<dbReference type="Proteomes" id="UP000215305">
    <property type="component" value="Unassembled WGS sequence"/>
</dbReference>
<dbReference type="EMBL" id="NKHU02000138">
    <property type="protein sequence ID" value="RHZ52209.1"/>
    <property type="molecule type" value="Genomic_DNA"/>
</dbReference>
<dbReference type="VEuPathDB" id="FungiDB:CDV56_103221"/>
<keyword evidence="2" id="KW-1133">Transmembrane helix</keyword>
<evidence type="ECO:0000313" key="4">
    <source>
        <dbReference type="Proteomes" id="UP000215305"/>
    </source>
</evidence>
<dbReference type="STRING" id="41047.A0A397GPI6"/>
<sequence length="262" mass="28985">MSGALASLVGKRILAESARNHFGQEGLVQDPYFEEVPASRLYRAFGKKTQKRRKAIPPGLSENDQRVLTQVKRRAYRLDYCLFNLCGIRFGWGSVIALIPFLGDVGDTALAMMVVKNCEEIDGGLPARLRMMMMINVLIDFVIGLVPFVGDVADAVYKCNSRNAVILEKHLRGKGAKALKAQRRTPDGVVDTSLPEEFDRYDESALDEPPRYESQAQAGPARPEPAKYSQGDRPRKGWFGGSSHRAADLETGVVNNSKSRGR</sequence>
<dbReference type="InterPro" id="IPR025187">
    <property type="entry name" value="DUF4112"/>
</dbReference>
<name>A0A397GPI6_ASPTH</name>
<proteinExistence type="predicted"/>
<keyword evidence="2" id="KW-0812">Transmembrane</keyword>
<dbReference type="PANTHER" id="PTHR35519">
    <property type="entry name" value="MEMBRANE PROTEINS"/>
    <property type="match status" value="1"/>
</dbReference>
<evidence type="ECO:0000256" key="2">
    <source>
        <dbReference type="SAM" id="Phobius"/>
    </source>
</evidence>
<dbReference type="Pfam" id="PF13430">
    <property type="entry name" value="DUF4112"/>
    <property type="match status" value="1"/>
</dbReference>
<dbReference type="AlphaFoldDB" id="A0A397GPI6"/>
<protein>
    <recommendedName>
        <fullName evidence="5">PH domain protein</fullName>
    </recommendedName>
</protein>